<evidence type="ECO:0000313" key="2">
    <source>
        <dbReference type="EMBL" id="EKT61313.1"/>
    </source>
</evidence>
<dbReference type="InterPro" id="IPR024047">
    <property type="entry name" value="MM3350-like_sf"/>
</dbReference>
<dbReference type="SUPFAM" id="SSF159941">
    <property type="entry name" value="MM3350-like"/>
    <property type="match status" value="1"/>
</dbReference>
<gene>
    <name evidence="2" type="ORF">OO7_01371</name>
</gene>
<reference evidence="2 3" key="1">
    <citation type="journal article" date="2012" name="BMC Genomics">
        <title>Comparative genomics of bacteria in the genus Providencia isolated from wild Drosophila melanogaster.</title>
        <authorList>
            <person name="Galac M.R."/>
            <person name="Lazzaro B.P."/>
        </authorList>
    </citation>
    <scope>NUCLEOTIDE SEQUENCE [LARGE SCALE GENOMIC DNA]</scope>
    <source>
        <strain evidence="2 3">DSM 19967</strain>
    </source>
</reference>
<proteinExistence type="predicted"/>
<dbReference type="Pfam" id="PF07929">
    <property type="entry name" value="PRiA4_ORF3"/>
    <property type="match status" value="1"/>
</dbReference>
<protein>
    <recommendedName>
        <fullName evidence="1">Plasmid pRiA4b Orf3-like domain-containing protein</fullName>
    </recommendedName>
</protein>
<accession>K8WL26</accession>
<sequence length="187" mass="21437">MGKVQAMYQIKITLNDTKPPVWRRLIVPSTIALNELHHVIQIAMGWGNYHLYCFEKGNLRYGEELDEFFDSSLKDSTNVPLTMLLRKEKDKCLYVYDFGDYWEHTILLEAVIPAEGDSSPIALCVKGKGTCPVEDSGGIWGYTEMLEEACTPSNPDRAEIHQHLMADIDVREYNLEAINERLTQFYS</sequence>
<keyword evidence="3" id="KW-1185">Reference proteome</keyword>
<dbReference type="Gene3D" id="3.10.290.30">
    <property type="entry name" value="MM3350-like"/>
    <property type="match status" value="1"/>
</dbReference>
<dbReference type="PATRIC" id="fig|1141660.3.peg.270"/>
<evidence type="ECO:0000259" key="1">
    <source>
        <dbReference type="Pfam" id="PF07929"/>
    </source>
</evidence>
<comment type="caution">
    <text evidence="2">The sequence shown here is derived from an EMBL/GenBank/DDBJ whole genome shotgun (WGS) entry which is preliminary data.</text>
</comment>
<feature type="domain" description="Plasmid pRiA4b Orf3-like" evidence="1">
    <location>
        <begin position="7"/>
        <end position="175"/>
    </location>
</feature>
<dbReference type="PANTHER" id="PTHR41878:SF1">
    <property type="entry name" value="TNPR PROTEIN"/>
    <property type="match status" value="1"/>
</dbReference>
<name>K8WL26_9GAMM</name>
<dbReference type="EMBL" id="AKKN01000002">
    <property type="protein sequence ID" value="EKT61313.1"/>
    <property type="molecule type" value="Genomic_DNA"/>
</dbReference>
<evidence type="ECO:0000313" key="3">
    <source>
        <dbReference type="Proteomes" id="UP000010290"/>
    </source>
</evidence>
<dbReference type="PANTHER" id="PTHR41878">
    <property type="entry name" value="LEXA REPRESSOR-RELATED"/>
    <property type="match status" value="1"/>
</dbReference>
<dbReference type="AlphaFoldDB" id="K8WL26"/>
<dbReference type="HOGENOM" id="CLU_085055_0_1_6"/>
<dbReference type="Proteomes" id="UP000010290">
    <property type="component" value="Chromosome"/>
</dbReference>
<dbReference type="InterPro" id="IPR012912">
    <property type="entry name" value="Plasmid_pRiA4b_Orf3-like"/>
</dbReference>
<organism evidence="2 3">
    <name type="scientific">Providencia sneebia DSM 19967</name>
    <dbReference type="NCBI Taxonomy" id="1141660"/>
    <lineage>
        <taxon>Bacteria</taxon>
        <taxon>Pseudomonadati</taxon>
        <taxon>Pseudomonadota</taxon>
        <taxon>Gammaproteobacteria</taxon>
        <taxon>Enterobacterales</taxon>
        <taxon>Morganellaceae</taxon>
        <taxon>Providencia</taxon>
    </lineage>
</organism>